<keyword evidence="2" id="KW-1185">Reference proteome</keyword>
<reference evidence="1 2" key="1">
    <citation type="submission" date="2015-03" db="EMBL/GenBank/DDBJ databases">
        <title>RNA-seq based gene annotation and comparative genomics of four Zymoseptoria species reveal species-specific pathogenicity related genes and transposable element activity.</title>
        <authorList>
            <person name="Grandaubert J."/>
            <person name="Bhattacharyya A."/>
            <person name="Stukenbrock E.H."/>
        </authorList>
    </citation>
    <scope>NUCLEOTIDE SEQUENCE [LARGE SCALE GENOMIC DNA]</scope>
    <source>
        <strain evidence="1 2">Zb18110</strain>
    </source>
</reference>
<sequence>MATPSQQSVDFTTVSPQTGSKLLSLPQELKDCIYEMALQDFTVKLKVPDENGDTALSEAPGILLACKEVYQETWKMYYATVTIVVPLDRRTEIIEVDDESGRRRLDTFLRTIEPDKSMLLGTMIETPEMQPVEVGEPRSRYHDSFATSFYETMEQKIHLIEHARRALGRSLLMCWFRSVDGKLQYSKDPLRPFLEWSNTVEDVSWDKQETRLMMDMALTYFDMKLTSRKLVHYQCFGRETGPATPQERAEHKGCESDVELHLYWSNEAQDFRHPP</sequence>
<dbReference type="EMBL" id="LAFY01004080">
    <property type="protein sequence ID" value="KJX95304.1"/>
    <property type="molecule type" value="Genomic_DNA"/>
</dbReference>
<dbReference type="OrthoDB" id="3645087at2759"/>
<organism evidence="1 2">
    <name type="scientific">Zymoseptoria brevis</name>
    <dbReference type="NCBI Taxonomy" id="1047168"/>
    <lineage>
        <taxon>Eukaryota</taxon>
        <taxon>Fungi</taxon>
        <taxon>Dikarya</taxon>
        <taxon>Ascomycota</taxon>
        <taxon>Pezizomycotina</taxon>
        <taxon>Dothideomycetes</taxon>
        <taxon>Dothideomycetidae</taxon>
        <taxon>Mycosphaerellales</taxon>
        <taxon>Mycosphaerellaceae</taxon>
        <taxon>Zymoseptoria</taxon>
    </lineage>
</organism>
<evidence type="ECO:0000313" key="2">
    <source>
        <dbReference type="Proteomes" id="UP000033647"/>
    </source>
</evidence>
<dbReference type="InterPro" id="IPR038883">
    <property type="entry name" value="AN11006-like"/>
</dbReference>
<protein>
    <submittedName>
        <fullName evidence="1">Uncharacterized protein</fullName>
    </submittedName>
</protein>
<evidence type="ECO:0000313" key="1">
    <source>
        <dbReference type="EMBL" id="KJX95304.1"/>
    </source>
</evidence>
<gene>
    <name evidence="1" type="ORF">TI39_contig4120g00001</name>
</gene>
<comment type="caution">
    <text evidence="1">The sequence shown here is derived from an EMBL/GenBank/DDBJ whole genome shotgun (WGS) entry which is preliminary data.</text>
</comment>
<accession>A0A0F4GD81</accession>
<dbReference type="PANTHER" id="PTHR42085">
    <property type="entry name" value="F-BOX DOMAIN-CONTAINING PROTEIN"/>
    <property type="match status" value="1"/>
</dbReference>
<dbReference type="Proteomes" id="UP000033647">
    <property type="component" value="Unassembled WGS sequence"/>
</dbReference>
<proteinExistence type="predicted"/>
<name>A0A0F4GD81_9PEZI</name>
<dbReference type="PANTHER" id="PTHR42085:SF1">
    <property type="entry name" value="F-BOX DOMAIN-CONTAINING PROTEIN"/>
    <property type="match status" value="1"/>
</dbReference>
<dbReference type="AlphaFoldDB" id="A0A0F4GD81"/>